<keyword evidence="1" id="KW-0472">Membrane</keyword>
<dbReference type="RefSeq" id="XP_067714465.1">
    <property type="nucleotide sequence ID" value="XM_067858364.1"/>
</dbReference>
<keyword evidence="1" id="KW-0812">Transmembrane</keyword>
<protein>
    <submittedName>
        <fullName evidence="2">Dihydroxy-acid dehydratase</fullName>
    </submittedName>
</protein>
<gene>
    <name evidence="2" type="ORF">BcabD6B2_18310</name>
</gene>
<keyword evidence="3" id="KW-1185">Reference proteome</keyword>
<organism evidence="2 3">
    <name type="scientific">Babesia caballi</name>
    <dbReference type="NCBI Taxonomy" id="5871"/>
    <lineage>
        <taxon>Eukaryota</taxon>
        <taxon>Sar</taxon>
        <taxon>Alveolata</taxon>
        <taxon>Apicomplexa</taxon>
        <taxon>Aconoidasida</taxon>
        <taxon>Piroplasmida</taxon>
        <taxon>Babesiidae</taxon>
        <taxon>Babesia</taxon>
    </lineage>
</organism>
<comment type="caution">
    <text evidence="2">The sequence shown here is derived from an EMBL/GenBank/DDBJ whole genome shotgun (WGS) entry which is preliminary data.</text>
</comment>
<keyword evidence="1" id="KW-1133">Transmembrane helix</keyword>
<proteinExistence type="predicted"/>
<name>A0AAV4LTI9_BABCB</name>
<dbReference type="GeneID" id="94193877"/>
<accession>A0AAV4LTI9</accession>
<reference evidence="2 3" key="1">
    <citation type="submission" date="2021-06" db="EMBL/GenBank/DDBJ databases">
        <title>Genome sequence of Babesia caballi.</title>
        <authorList>
            <person name="Yamagishi J."/>
            <person name="Kidaka T."/>
            <person name="Ochi A."/>
        </authorList>
    </citation>
    <scope>NUCLEOTIDE SEQUENCE [LARGE SCALE GENOMIC DNA]</scope>
    <source>
        <strain evidence="2">USDA-D6B2</strain>
    </source>
</reference>
<sequence>MAVKAHRNMAHGTGTESKVVGCAGIAAAEAIKVVSEEGLKRGEVIGSAAGGVIFLIVFALGSTTGAIMTAVNIIITAVVRFTDVRWDAFACSINAPPKSTLIPSTRFSVSIAALYVQKTKLKLQGVGIVGNRAKKSGA</sequence>
<evidence type="ECO:0000313" key="2">
    <source>
        <dbReference type="EMBL" id="GIX62396.1"/>
    </source>
</evidence>
<feature type="transmembrane region" description="Helical" evidence="1">
    <location>
        <begin position="48"/>
        <end position="75"/>
    </location>
</feature>
<evidence type="ECO:0000313" key="3">
    <source>
        <dbReference type="Proteomes" id="UP001497744"/>
    </source>
</evidence>
<dbReference type="AlphaFoldDB" id="A0AAV4LTI9"/>
<dbReference type="Proteomes" id="UP001497744">
    <property type="component" value="Unassembled WGS sequence"/>
</dbReference>
<dbReference type="EMBL" id="BPLF01000002">
    <property type="protein sequence ID" value="GIX62396.1"/>
    <property type="molecule type" value="Genomic_DNA"/>
</dbReference>
<evidence type="ECO:0000256" key="1">
    <source>
        <dbReference type="SAM" id="Phobius"/>
    </source>
</evidence>